<keyword evidence="3" id="KW-0479">Metal-binding</keyword>
<evidence type="ECO:0000256" key="7">
    <source>
        <dbReference type="ARBA" id="ARBA00023242"/>
    </source>
</evidence>
<dbReference type="SUPFAM" id="SSF53098">
    <property type="entry name" value="Ribonuclease H-like"/>
    <property type="match status" value="1"/>
</dbReference>
<evidence type="ECO:0000313" key="12">
    <source>
        <dbReference type="EMBL" id="KAK9933059.1"/>
    </source>
</evidence>
<accession>A0AAW1XA89</accession>
<dbReference type="Gene3D" id="3.30.420.10">
    <property type="entry name" value="Ribonuclease H-like superfamily/Ribonuclease H"/>
    <property type="match status" value="1"/>
</dbReference>
<dbReference type="InterPro" id="IPR036397">
    <property type="entry name" value="RNaseH_sf"/>
</dbReference>
<dbReference type="PANTHER" id="PTHR13620:SF109">
    <property type="entry name" value="3'-5' EXONUCLEASE"/>
    <property type="match status" value="1"/>
</dbReference>
<dbReference type="InterPro" id="IPR051132">
    <property type="entry name" value="3-5_Exonuclease_domain"/>
</dbReference>
<dbReference type="InterPro" id="IPR012337">
    <property type="entry name" value="RNaseH-like_sf"/>
</dbReference>
<dbReference type="Proteomes" id="UP001457282">
    <property type="component" value="Unassembled WGS sequence"/>
</dbReference>
<evidence type="ECO:0000256" key="8">
    <source>
        <dbReference type="ARBA" id="ARBA00040531"/>
    </source>
</evidence>
<dbReference type="GO" id="GO:0006139">
    <property type="term" value="P:nucleobase-containing compound metabolic process"/>
    <property type="evidence" value="ECO:0007669"/>
    <property type="project" value="InterPro"/>
</dbReference>
<proteinExistence type="predicted"/>
<evidence type="ECO:0000256" key="9">
    <source>
        <dbReference type="ARBA" id="ARBA00042761"/>
    </source>
</evidence>
<evidence type="ECO:0000256" key="4">
    <source>
        <dbReference type="ARBA" id="ARBA00022801"/>
    </source>
</evidence>
<dbReference type="Pfam" id="PF01612">
    <property type="entry name" value="DNA_pol_A_exo1"/>
    <property type="match status" value="1"/>
</dbReference>
<feature type="region of interest" description="Disordered" evidence="10">
    <location>
        <begin position="1"/>
        <end position="72"/>
    </location>
</feature>
<dbReference type="FunFam" id="3.30.420.10:FF:000114">
    <property type="entry name" value="Werner Syndrome-like exonuclease"/>
    <property type="match status" value="1"/>
</dbReference>
<feature type="compositionally biased region" description="Acidic residues" evidence="10">
    <location>
        <begin position="21"/>
        <end position="33"/>
    </location>
</feature>
<evidence type="ECO:0000256" key="10">
    <source>
        <dbReference type="SAM" id="MobiDB-lite"/>
    </source>
</evidence>
<dbReference type="InterPro" id="IPR002562">
    <property type="entry name" value="3'-5'_exonuclease_dom"/>
</dbReference>
<evidence type="ECO:0000313" key="13">
    <source>
        <dbReference type="Proteomes" id="UP001457282"/>
    </source>
</evidence>
<evidence type="ECO:0000256" key="6">
    <source>
        <dbReference type="ARBA" id="ARBA00022842"/>
    </source>
</evidence>
<dbReference type="SMART" id="SM00474">
    <property type="entry name" value="35EXOc"/>
    <property type="match status" value="1"/>
</dbReference>
<dbReference type="PANTHER" id="PTHR13620">
    <property type="entry name" value="3-5 EXONUCLEASE"/>
    <property type="match status" value="1"/>
</dbReference>
<keyword evidence="6" id="KW-0460">Magnesium</keyword>
<dbReference type="AlphaFoldDB" id="A0AAW1XA89"/>
<evidence type="ECO:0000259" key="11">
    <source>
        <dbReference type="SMART" id="SM00474"/>
    </source>
</evidence>
<dbReference type="GO" id="GO:0003676">
    <property type="term" value="F:nucleic acid binding"/>
    <property type="evidence" value="ECO:0007669"/>
    <property type="project" value="InterPro"/>
</dbReference>
<dbReference type="GO" id="GO:0008408">
    <property type="term" value="F:3'-5' exonuclease activity"/>
    <property type="evidence" value="ECO:0007669"/>
    <property type="project" value="InterPro"/>
</dbReference>
<comment type="subcellular location">
    <subcellularLocation>
        <location evidence="1">Nucleus</location>
    </subcellularLocation>
</comment>
<keyword evidence="4" id="KW-0378">Hydrolase</keyword>
<dbReference type="EMBL" id="JBEDUW010000004">
    <property type="protein sequence ID" value="KAK9933059.1"/>
    <property type="molecule type" value="Genomic_DNA"/>
</dbReference>
<name>A0AAW1XA89_RUBAR</name>
<keyword evidence="13" id="KW-1185">Reference proteome</keyword>
<keyword evidence="5" id="KW-0269">Exonuclease</keyword>
<dbReference type="GO" id="GO:0005634">
    <property type="term" value="C:nucleus"/>
    <property type="evidence" value="ECO:0007669"/>
    <property type="project" value="UniProtKB-SubCell"/>
</dbReference>
<protein>
    <recommendedName>
        <fullName evidence="8">3'-5' exonuclease</fullName>
    </recommendedName>
    <alternativeName>
        <fullName evidence="9">Werner Syndrome-like exonuclease</fullName>
    </alternativeName>
</protein>
<feature type="domain" description="3'-5' exonuclease" evidence="11">
    <location>
        <begin position="123"/>
        <end position="295"/>
    </location>
</feature>
<evidence type="ECO:0000256" key="2">
    <source>
        <dbReference type="ARBA" id="ARBA00022722"/>
    </source>
</evidence>
<sequence length="322" mass="35896">MGDPQSQDDNKSKSTTTLSESEWEEPFTEEDLQAIDAAFEAATSSLPKKRRSNPDDDDYNTAQQDHSKTARRRLPSSVLALQHPNAFALSPCRQDTRMRYPAMKFGGQITYSRTAVEVEKAAMEIIKTVKAKKSELGQNTVGFDIEWKPTFKRGVPPGKVAVLQICGDTSCCHVMHIIHSGIPRSLQLLLESSSILKVGVGIANDAVKFFKDYNVSIKAVEDLSYIANQKLCGDTQNWGLASLTEKLICKQLLKPNKIRLGNWETKYLSKEQLQYAATDAFASWYLYEVLRSLPDVENLEKVTAANQSDEQATEEPQAASLK</sequence>
<comment type="caution">
    <text evidence="12">The sequence shown here is derived from an EMBL/GenBank/DDBJ whole genome shotgun (WGS) entry which is preliminary data.</text>
</comment>
<dbReference type="CDD" id="cd06141">
    <property type="entry name" value="WRN_exo"/>
    <property type="match status" value="1"/>
</dbReference>
<dbReference type="GO" id="GO:0046872">
    <property type="term" value="F:metal ion binding"/>
    <property type="evidence" value="ECO:0007669"/>
    <property type="project" value="UniProtKB-KW"/>
</dbReference>
<evidence type="ECO:0000256" key="1">
    <source>
        <dbReference type="ARBA" id="ARBA00004123"/>
    </source>
</evidence>
<evidence type="ECO:0000256" key="3">
    <source>
        <dbReference type="ARBA" id="ARBA00022723"/>
    </source>
</evidence>
<reference evidence="12 13" key="1">
    <citation type="journal article" date="2023" name="G3 (Bethesda)">
        <title>A chromosome-length genome assembly and annotation of blackberry (Rubus argutus, cv. 'Hillquist').</title>
        <authorList>
            <person name="Bruna T."/>
            <person name="Aryal R."/>
            <person name="Dudchenko O."/>
            <person name="Sargent D.J."/>
            <person name="Mead D."/>
            <person name="Buti M."/>
            <person name="Cavallini A."/>
            <person name="Hytonen T."/>
            <person name="Andres J."/>
            <person name="Pham M."/>
            <person name="Weisz D."/>
            <person name="Mascagni F."/>
            <person name="Usai G."/>
            <person name="Natali L."/>
            <person name="Bassil N."/>
            <person name="Fernandez G.E."/>
            <person name="Lomsadze A."/>
            <person name="Armour M."/>
            <person name="Olukolu B."/>
            <person name="Poorten T."/>
            <person name="Britton C."/>
            <person name="Davik J."/>
            <person name="Ashrafi H."/>
            <person name="Aiden E.L."/>
            <person name="Borodovsky M."/>
            <person name="Worthington M."/>
        </authorList>
    </citation>
    <scope>NUCLEOTIDE SEQUENCE [LARGE SCALE GENOMIC DNA]</scope>
    <source>
        <strain evidence="12">PI 553951</strain>
    </source>
</reference>
<evidence type="ECO:0000256" key="5">
    <source>
        <dbReference type="ARBA" id="ARBA00022839"/>
    </source>
</evidence>
<organism evidence="12 13">
    <name type="scientific">Rubus argutus</name>
    <name type="common">Southern blackberry</name>
    <dbReference type="NCBI Taxonomy" id="59490"/>
    <lineage>
        <taxon>Eukaryota</taxon>
        <taxon>Viridiplantae</taxon>
        <taxon>Streptophyta</taxon>
        <taxon>Embryophyta</taxon>
        <taxon>Tracheophyta</taxon>
        <taxon>Spermatophyta</taxon>
        <taxon>Magnoliopsida</taxon>
        <taxon>eudicotyledons</taxon>
        <taxon>Gunneridae</taxon>
        <taxon>Pentapetalae</taxon>
        <taxon>rosids</taxon>
        <taxon>fabids</taxon>
        <taxon>Rosales</taxon>
        <taxon>Rosaceae</taxon>
        <taxon>Rosoideae</taxon>
        <taxon>Rosoideae incertae sedis</taxon>
        <taxon>Rubus</taxon>
    </lineage>
</organism>
<gene>
    <name evidence="12" type="ORF">M0R45_020272</name>
</gene>
<keyword evidence="7" id="KW-0539">Nucleus</keyword>
<keyword evidence="2" id="KW-0540">Nuclease</keyword>